<protein>
    <submittedName>
        <fullName evidence="1">Uncharacterized protein</fullName>
    </submittedName>
</protein>
<dbReference type="Proteomes" id="UP000053105">
    <property type="component" value="Unassembled WGS sequence"/>
</dbReference>
<organism evidence="1 2">
    <name type="scientific">Melipona quadrifasciata</name>
    <dbReference type="NCBI Taxonomy" id="166423"/>
    <lineage>
        <taxon>Eukaryota</taxon>
        <taxon>Metazoa</taxon>
        <taxon>Ecdysozoa</taxon>
        <taxon>Arthropoda</taxon>
        <taxon>Hexapoda</taxon>
        <taxon>Insecta</taxon>
        <taxon>Pterygota</taxon>
        <taxon>Neoptera</taxon>
        <taxon>Endopterygota</taxon>
        <taxon>Hymenoptera</taxon>
        <taxon>Apocrita</taxon>
        <taxon>Aculeata</taxon>
        <taxon>Apoidea</taxon>
        <taxon>Anthophila</taxon>
        <taxon>Apidae</taxon>
        <taxon>Melipona</taxon>
    </lineage>
</organism>
<evidence type="ECO:0000313" key="2">
    <source>
        <dbReference type="Proteomes" id="UP000053105"/>
    </source>
</evidence>
<name>A0A0M9A809_9HYME</name>
<proteinExistence type="predicted"/>
<evidence type="ECO:0000313" key="1">
    <source>
        <dbReference type="EMBL" id="KOX78356.1"/>
    </source>
</evidence>
<reference evidence="1 2" key="1">
    <citation type="submission" date="2015-07" db="EMBL/GenBank/DDBJ databases">
        <title>The genome of Melipona quadrifasciata.</title>
        <authorList>
            <person name="Pan H."/>
            <person name="Kapheim K."/>
        </authorList>
    </citation>
    <scope>NUCLEOTIDE SEQUENCE [LARGE SCALE GENOMIC DNA]</scope>
    <source>
        <strain evidence="1">0111107301</strain>
        <tissue evidence="1">Whole body</tissue>
    </source>
</reference>
<sequence length="508" mass="57233">MAGRAKIDDFVEGVTKQLGRIKAKTCVKKVVTYYEDCTDIRLRKLCEKRITQGSFVREDFSKLDDNPAEALALISLSFFLIVDSFLLNDVKLSPDFNRSAISNFSSNDINLLSLSFMEIFGVAAGKYSEKRLPHLKVSLKTKVTLIEEPAWIAQKLTTRQTLTQRQLKTMFRYGNCDNCQRPGIGDDIEEPVMKHEDATTKKLQEFLDEEHQETQRGLKPTVQELPRERSKLFRASNENKSGKLKIALITTPTRGDDAKVNVHPCTLKDFGTLGCVVCREIRVQLRIIQFHKIVYRDTRRYKNITTITYACCSTKLLLSVGPFYRACVSFPTGTSSPFLVKVPQVQFLATYLQVHQFSRYFAVHFATGVSSTFISSRNSKEEVDISRCLTPSIQARIEPSGLLRTTFPTSVVGLSNPKGCTGSTDRDRTRTRPSPFSLRNCGGALGALGGFCGKPTTKREKKEVSKLACQTRDFYISTSLQPGSPQFQGFFPKRDNNCHVTNQNEFLL</sequence>
<dbReference type="EMBL" id="KQ435724">
    <property type="protein sequence ID" value="KOX78356.1"/>
    <property type="molecule type" value="Genomic_DNA"/>
</dbReference>
<accession>A0A0M9A809</accession>
<gene>
    <name evidence="1" type="ORF">WN51_07762</name>
</gene>
<dbReference type="AlphaFoldDB" id="A0A0M9A809"/>
<keyword evidence="2" id="KW-1185">Reference proteome</keyword>